<reference evidence="1" key="1">
    <citation type="journal article" date="2020" name="Stud. Mycol.">
        <title>101 Dothideomycetes genomes: a test case for predicting lifestyles and emergence of pathogens.</title>
        <authorList>
            <person name="Haridas S."/>
            <person name="Albert R."/>
            <person name="Binder M."/>
            <person name="Bloem J."/>
            <person name="Labutti K."/>
            <person name="Salamov A."/>
            <person name="Andreopoulos B."/>
            <person name="Baker S."/>
            <person name="Barry K."/>
            <person name="Bills G."/>
            <person name="Bluhm B."/>
            <person name="Cannon C."/>
            <person name="Castanera R."/>
            <person name="Culley D."/>
            <person name="Daum C."/>
            <person name="Ezra D."/>
            <person name="Gonzalez J."/>
            <person name="Henrissat B."/>
            <person name="Kuo A."/>
            <person name="Liang C."/>
            <person name="Lipzen A."/>
            <person name="Lutzoni F."/>
            <person name="Magnuson J."/>
            <person name="Mondo S."/>
            <person name="Nolan M."/>
            <person name="Ohm R."/>
            <person name="Pangilinan J."/>
            <person name="Park H.-J."/>
            <person name="Ramirez L."/>
            <person name="Alfaro M."/>
            <person name="Sun H."/>
            <person name="Tritt A."/>
            <person name="Yoshinaga Y."/>
            <person name="Zwiers L.-H."/>
            <person name="Turgeon B."/>
            <person name="Goodwin S."/>
            <person name="Spatafora J."/>
            <person name="Crous P."/>
            <person name="Grigoriev I."/>
        </authorList>
    </citation>
    <scope>NUCLEOTIDE SEQUENCE</scope>
    <source>
        <strain evidence="1">CBS 110217</strain>
    </source>
</reference>
<comment type="caution">
    <text evidence="1">The sequence shown here is derived from an EMBL/GenBank/DDBJ whole genome shotgun (WGS) entry which is preliminary data.</text>
</comment>
<organism evidence="1 2">
    <name type="scientific">Setomelanomma holmii</name>
    <dbReference type="NCBI Taxonomy" id="210430"/>
    <lineage>
        <taxon>Eukaryota</taxon>
        <taxon>Fungi</taxon>
        <taxon>Dikarya</taxon>
        <taxon>Ascomycota</taxon>
        <taxon>Pezizomycotina</taxon>
        <taxon>Dothideomycetes</taxon>
        <taxon>Pleosporomycetidae</taxon>
        <taxon>Pleosporales</taxon>
        <taxon>Pleosporineae</taxon>
        <taxon>Phaeosphaeriaceae</taxon>
        <taxon>Setomelanomma</taxon>
    </lineage>
</organism>
<evidence type="ECO:0008006" key="3">
    <source>
        <dbReference type="Google" id="ProtNLM"/>
    </source>
</evidence>
<name>A0A9P4LIZ5_9PLEO</name>
<protein>
    <recommendedName>
        <fullName evidence="3">F-box domain-containing protein</fullName>
    </recommendedName>
</protein>
<evidence type="ECO:0000313" key="1">
    <source>
        <dbReference type="EMBL" id="KAF2027078.1"/>
    </source>
</evidence>
<sequence>MIEDATSALAKVKLEPDMKGLPHIPCELINEIASHLGPDVNKFRTANKRFHVATSPSFHREMARDRHIYPRYANMARFLQLLSHFPLLVEYMRTVDVISEGLREHEYRSGWAWEDLAIKEGKGLNMQDSEILYEIDEDHVNEVVGANTFIFSGRYRAMFGQILGQLHRVHTINVRKLKNDEHIPGWVDTDKFKQISIYRPGIEIKEVYYGDWQYDILQQRVTMYVDEFGDNITEANAGPQSSFDDDFTAGVTASGFNGRIVYA</sequence>
<gene>
    <name evidence="1" type="ORF">EK21DRAFT_115196</name>
</gene>
<dbReference type="AlphaFoldDB" id="A0A9P4LIZ5"/>
<proteinExistence type="predicted"/>
<evidence type="ECO:0000313" key="2">
    <source>
        <dbReference type="Proteomes" id="UP000799777"/>
    </source>
</evidence>
<dbReference type="OrthoDB" id="190265at2759"/>
<dbReference type="EMBL" id="ML978232">
    <property type="protein sequence ID" value="KAF2027078.1"/>
    <property type="molecule type" value="Genomic_DNA"/>
</dbReference>
<dbReference type="Proteomes" id="UP000799777">
    <property type="component" value="Unassembled WGS sequence"/>
</dbReference>
<accession>A0A9P4LIZ5</accession>
<keyword evidence="2" id="KW-1185">Reference proteome</keyword>